<gene>
    <name evidence="1" type="ORF">SAMN04487944_106138</name>
</gene>
<dbReference type="STRING" id="531814.SAMN04487944_106138"/>
<sequence>MTIGIVVVEICDSNLMNTFDIEGIIESEYPEVAVLINDCLNFCGLCRLKPYAMVNGKRIHGKTPEETLDKIRKTIEEELALFQ</sequence>
<dbReference type="EMBL" id="FOGL01000006">
    <property type="protein sequence ID" value="SER58262.1"/>
    <property type="molecule type" value="Genomic_DNA"/>
</dbReference>
<accession>A0A1H9QCX9</accession>
<evidence type="ECO:0000313" key="2">
    <source>
        <dbReference type="Proteomes" id="UP000199687"/>
    </source>
</evidence>
<dbReference type="Pfam" id="PF07293">
    <property type="entry name" value="DUF1450"/>
    <property type="match status" value="1"/>
</dbReference>
<dbReference type="AlphaFoldDB" id="A0A1H9QCX9"/>
<evidence type="ECO:0000313" key="1">
    <source>
        <dbReference type="EMBL" id="SER58262.1"/>
    </source>
</evidence>
<protein>
    <submittedName>
        <fullName evidence="1">Uncharacterized protein YuzB, UPF0349 family</fullName>
    </submittedName>
</protein>
<reference evidence="1 2" key="1">
    <citation type="submission" date="2016-10" db="EMBL/GenBank/DDBJ databases">
        <authorList>
            <person name="de Groot N.N."/>
        </authorList>
    </citation>
    <scope>NUCLEOTIDE SEQUENCE [LARGE SCALE GENOMIC DNA]</scope>
    <source>
        <strain evidence="1 2">CGMCC 1.7727</strain>
    </source>
</reference>
<proteinExistence type="predicted"/>
<organism evidence="1 2">
    <name type="scientific">Gracilibacillus ureilyticus</name>
    <dbReference type="NCBI Taxonomy" id="531814"/>
    <lineage>
        <taxon>Bacteria</taxon>
        <taxon>Bacillati</taxon>
        <taxon>Bacillota</taxon>
        <taxon>Bacilli</taxon>
        <taxon>Bacillales</taxon>
        <taxon>Bacillaceae</taxon>
        <taxon>Gracilibacillus</taxon>
    </lineage>
</organism>
<keyword evidence="2" id="KW-1185">Reference proteome</keyword>
<dbReference type="InterPro" id="IPR009910">
    <property type="entry name" value="DUF1450"/>
</dbReference>
<name>A0A1H9QCX9_9BACI</name>
<dbReference type="Proteomes" id="UP000199687">
    <property type="component" value="Unassembled WGS sequence"/>
</dbReference>